<accession>A0A0N4ZTL8</accession>
<proteinExistence type="predicted"/>
<evidence type="ECO:0000313" key="3">
    <source>
        <dbReference type="WBParaSite" id="PTRK_0001184500.1"/>
    </source>
</evidence>
<keyword evidence="2" id="KW-1185">Reference proteome</keyword>
<feature type="transmembrane region" description="Helical" evidence="1">
    <location>
        <begin position="60"/>
        <end position="84"/>
    </location>
</feature>
<evidence type="ECO:0000313" key="2">
    <source>
        <dbReference type="Proteomes" id="UP000038045"/>
    </source>
</evidence>
<dbReference type="Proteomes" id="UP000038045">
    <property type="component" value="Unplaced"/>
</dbReference>
<feature type="transmembrane region" description="Helical" evidence="1">
    <location>
        <begin position="135"/>
        <end position="155"/>
    </location>
</feature>
<keyword evidence="1" id="KW-0812">Transmembrane</keyword>
<protein>
    <submittedName>
        <fullName evidence="3">MARVEL domain-containing protein</fullName>
    </submittedName>
</protein>
<reference evidence="3" key="1">
    <citation type="submission" date="2017-02" db="UniProtKB">
        <authorList>
            <consortium name="WormBaseParasite"/>
        </authorList>
    </citation>
    <scope>IDENTIFICATION</scope>
</reference>
<feature type="transmembrane region" description="Helical" evidence="1">
    <location>
        <begin position="96"/>
        <end position="115"/>
    </location>
</feature>
<dbReference type="WBParaSite" id="PTRK_0001184500.1">
    <property type="protein sequence ID" value="PTRK_0001184500.1"/>
    <property type="gene ID" value="PTRK_0001184500"/>
</dbReference>
<keyword evidence="1" id="KW-0472">Membrane</keyword>
<evidence type="ECO:0000256" key="1">
    <source>
        <dbReference type="SAM" id="Phobius"/>
    </source>
</evidence>
<feature type="transmembrane region" description="Helical" evidence="1">
    <location>
        <begin position="20"/>
        <end position="40"/>
    </location>
</feature>
<name>A0A0N4ZTL8_PARTI</name>
<keyword evidence="1" id="KW-1133">Transmembrane helix</keyword>
<organism evidence="2 3">
    <name type="scientific">Parastrongyloides trichosuri</name>
    <name type="common">Possum-specific nematode worm</name>
    <dbReference type="NCBI Taxonomy" id="131310"/>
    <lineage>
        <taxon>Eukaryota</taxon>
        <taxon>Metazoa</taxon>
        <taxon>Ecdysozoa</taxon>
        <taxon>Nematoda</taxon>
        <taxon>Chromadorea</taxon>
        <taxon>Rhabditida</taxon>
        <taxon>Tylenchina</taxon>
        <taxon>Panagrolaimomorpha</taxon>
        <taxon>Strongyloidoidea</taxon>
        <taxon>Strongyloididae</taxon>
        <taxon>Parastrongyloides</taxon>
    </lineage>
</organism>
<dbReference type="AlphaFoldDB" id="A0A0N4ZTL8"/>
<sequence length="212" mass="24449">MVTVPSRDEVAKYASIETLLAGFILIFLTCALITETAYVSFDYGFSFGLNIVWHQFPSSIFSTIFTAIVFIYNALIIIFEVTGSTPIWRSNYKQKLIVQGSAMVLIFIVGLMNSLLANKKNDIYVDIYRKRLIPIAIFAWLVFLLQILQLIKYLLEMKNFNFKFGNRNSNSSRTTTEHNTTRVTVHDRSERTNTNDIEVEIDNTLEDSRRVY</sequence>